<organism evidence="5 6">
    <name type="scientific">Stylonychia lemnae</name>
    <name type="common">Ciliate</name>
    <dbReference type="NCBI Taxonomy" id="5949"/>
    <lineage>
        <taxon>Eukaryota</taxon>
        <taxon>Sar</taxon>
        <taxon>Alveolata</taxon>
        <taxon>Ciliophora</taxon>
        <taxon>Intramacronucleata</taxon>
        <taxon>Spirotrichea</taxon>
        <taxon>Stichotrichia</taxon>
        <taxon>Sporadotrichida</taxon>
        <taxon>Oxytrichidae</taxon>
        <taxon>Stylonychinae</taxon>
        <taxon>Stylonychia</taxon>
    </lineage>
</organism>
<dbReference type="InterPro" id="IPR031922">
    <property type="entry name" value="Pesticin_C"/>
</dbReference>
<dbReference type="OrthoDB" id="372508at2759"/>
<keyword evidence="3" id="KW-0472">Membrane</keyword>
<dbReference type="SUPFAM" id="SSF53300">
    <property type="entry name" value="vWA-like"/>
    <property type="match status" value="1"/>
</dbReference>
<dbReference type="AlphaFoldDB" id="A0A078A200"/>
<feature type="transmembrane region" description="Helical" evidence="3">
    <location>
        <begin position="493"/>
        <end position="511"/>
    </location>
</feature>
<keyword evidence="3" id="KW-0812">Transmembrane</keyword>
<evidence type="ECO:0000259" key="4">
    <source>
        <dbReference type="PROSITE" id="PS50234"/>
    </source>
</evidence>
<dbReference type="Proteomes" id="UP000039865">
    <property type="component" value="Unassembled WGS sequence"/>
</dbReference>
<sequence>MRYPTDVGDISMGFKGCQSNDGAYIDQSVTKLLVGTCNCPYVRVDEDCNIIDNRGIMIGTGLELTNRTQDELISLGIDKNLVNKIASFLGKKSDPVQFVKANRLELSDSDTEALDHTLLTQEILSLKSQYEQNMFNDEESYGKVDSKSKPAVDQLTIGTRTVLNALQKIYGTPAHNQQYLKLWNQALRSDYQSILDYIKSEDFIGEIVNRKYLSKILEYCIVQMAESQKTSLLFVLMGSTFKDGKTFGTMKDFLTSFVNSVQRSINYLSNEQSLRPDAKRIIYFITDTNHQDIIQTKKMADLIKLNVKFYALGLGSIISDDTLKLLTDANNQAFRFDGVASLSQSLYKLKVLSQTSPFQLNIDAKISTRQQNQGMQYYQLLSPLADQTYSDLQIQIDKSTSSDTTNFQVYYSKNFVIPNQYYNDKSIDPDSTTFQLKVREGYIGIMSKSSSQFETLNIEKQDYYSDSDCKSECSYCKTDKTCKYCNSGFKTDSAGGSVLFIILIVLLSLYIRKRRKRNLQWQLEDTTPLSRQLY</sequence>
<keyword evidence="3" id="KW-1133">Transmembrane helix</keyword>
<dbReference type="InterPro" id="IPR023347">
    <property type="entry name" value="Lysozyme_dom_sf"/>
</dbReference>
<accession>A0A078A200</accession>
<dbReference type="Gene3D" id="3.40.50.410">
    <property type="entry name" value="von Willebrand factor, type A domain"/>
    <property type="match status" value="1"/>
</dbReference>
<dbReference type="InterPro" id="IPR036465">
    <property type="entry name" value="vWFA_dom_sf"/>
</dbReference>
<evidence type="ECO:0000313" key="6">
    <source>
        <dbReference type="Proteomes" id="UP000039865"/>
    </source>
</evidence>
<dbReference type="GO" id="GO:0042742">
    <property type="term" value="P:defense response to bacterium"/>
    <property type="evidence" value="ECO:0007669"/>
    <property type="project" value="UniProtKB-KW"/>
</dbReference>
<dbReference type="InParanoid" id="A0A078A200"/>
<proteinExistence type="predicted"/>
<keyword evidence="2" id="KW-0081">Bacteriolytic enzyme</keyword>
<evidence type="ECO:0000256" key="2">
    <source>
        <dbReference type="ARBA" id="ARBA00022638"/>
    </source>
</evidence>
<evidence type="ECO:0000256" key="3">
    <source>
        <dbReference type="SAM" id="Phobius"/>
    </source>
</evidence>
<dbReference type="EMBL" id="CCKQ01004674">
    <property type="protein sequence ID" value="CDW75827.1"/>
    <property type="molecule type" value="Genomic_DNA"/>
</dbReference>
<keyword evidence="1" id="KW-0929">Antimicrobial</keyword>
<gene>
    <name evidence="5" type="primary">Contig17048.g18156</name>
    <name evidence="5" type="ORF">STYLEM_4822</name>
</gene>
<reference evidence="5 6" key="1">
    <citation type="submission" date="2014-06" db="EMBL/GenBank/DDBJ databases">
        <authorList>
            <person name="Swart Estienne"/>
        </authorList>
    </citation>
    <scope>NUCLEOTIDE SEQUENCE [LARGE SCALE GENOMIC DNA]</scope>
    <source>
        <strain evidence="5 6">130c</strain>
    </source>
</reference>
<protein>
    <recommendedName>
        <fullName evidence="4">VWFA domain-containing protein</fullName>
    </recommendedName>
</protein>
<name>A0A078A200_STYLE</name>
<dbReference type="PROSITE" id="PS50234">
    <property type="entry name" value="VWFA"/>
    <property type="match status" value="1"/>
</dbReference>
<dbReference type="Gene3D" id="1.10.530.40">
    <property type="match status" value="1"/>
</dbReference>
<evidence type="ECO:0000256" key="1">
    <source>
        <dbReference type="ARBA" id="ARBA00022529"/>
    </source>
</evidence>
<dbReference type="GO" id="GO:0031640">
    <property type="term" value="P:killing of cells of another organism"/>
    <property type="evidence" value="ECO:0007669"/>
    <property type="project" value="UniProtKB-KW"/>
</dbReference>
<dbReference type="Pfam" id="PF16754">
    <property type="entry name" value="Pesticin"/>
    <property type="match status" value="1"/>
</dbReference>
<evidence type="ECO:0000313" key="5">
    <source>
        <dbReference type="EMBL" id="CDW75827.1"/>
    </source>
</evidence>
<dbReference type="InterPro" id="IPR002035">
    <property type="entry name" value="VWF_A"/>
</dbReference>
<keyword evidence="6" id="KW-1185">Reference proteome</keyword>
<dbReference type="GO" id="GO:0003796">
    <property type="term" value="F:lysozyme activity"/>
    <property type="evidence" value="ECO:0007669"/>
    <property type="project" value="InterPro"/>
</dbReference>
<feature type="domain" description="VWFA" evidence="4">
    <location>
        <begin position="255"/>
        <end position="349"/>
    </location>
</feature>